<dbReference type="EMBL" id="KB445562">
    <property type="protein sequence ID" value="EMC92098.1"/>
    <property type="molecule type" value="Genomic_DNA"/>
</dbReference>
<name>M2ML59_BAUPA</name>
<gene>
    <name evidence="1" type="ORF">BAUCODRAFT_126113</name>
</gene>
<organism evidence="1 2">
    <name type="scientific">Baudoinia panamericana (strain UAMH 10762)</name>
    <name type="common">Angels' share fungus</name>
    <name type="synonym">Baudoinia compniacensis (strain UAMH 10762)</name>
    <dbReference type="NCBI Taxonomy" id="717646"/>
    <lineage>
        <taxon>Eukaryota</taxon>
        <taxon>Fungi</taxon>
        <taxon>Dikarya</taxon>
        <taxon>Ascomycota</taxon>
        <taxon>Pezizomycotina</taxon>
        <taxon>Dothideomycetes</taxon>
        <taxon>Dothideomycetidae</taxon>
        <taxon>Mycosphaerellales</taxon>
        <taxon>Teratosphaeriaceae</taxon>
        <taxon>Baudoinia</taxon>
    </lineage>
</organism>
<dbReference type="KEGG" id="bcom:BAUCODRAFT_126113"/>
<evidence type="ECO:0008006" key="3">
    <source>
        <dbReference type="Google" id="ProtNLM"/>
    </source>
</evidence>
<evidence type="ECO:0000313" key="2">
    <source>
        <dbReference type="Proteomes" id="UP000011761"/>
    </source>
</evidence>
<evidence type="ECO:0000313" key="1">
    <source>
        <dbReference type="EMBL" id="EMC92098.1"/>
    </source>
</evidence>
<keyword evidence="2" id="KW-1185">Reference proteome</keyword>
<dbReference type="Proteomes" id="UP000011761">
    <property type="component" value="Unassembled WGS sequence"/>
</dbReference>
<dbReference type="RefSeq" id="XP_007680595.1">
    <property type="nucleotide sequence ID" value="XM_007682405.1"/>
</dbReference>
<reference evidence="1 2" key="1">
    <citation type="journal article" date="2012" name="PLoS Pathog.">
        <title>Diverse lifestyles and strategies of plant pathogenesis encoded in the genomes of eighteen Dothideomycetes fungi.</title>
        <authorList>
            <person name="Ohm R.A."/>
            <person name="Feau N."/>
            <person name="Henrissat B."/>
            <person name="Schoch C.L."/>
            <person name="Horwitz B.A."/>
            <person name="Barry K.W."/>
            <person name="Condon B.J."/>
            <person name="Copeland A.C."/>
            <person name="Dhillon B."/>
            <person name="Glaser F."/>
            <person name="Hesse C.N."/>
            <person name="Kosti I."/>
            <person name="LaButti K."/>
            <person name="Lindquist E.A."/>
            <person name="Lucas S."/>
            <person name="Salamov A.A."/>
            <person name="Bradshaw R.E."/>
            <person name="Ciuffetti L."/>
            <person name="Hamelin R.C."/>
            <person name="Kema G.H.J."/>
            <person name="Lawrence C."/>
            <person name="Scott J.A."/>
            <person name="Spatafora J.W."/>
            <person name="Turgeon B.G."/>
            <person name="de Wit P.J.G.M."/>
            <person name="Zhong S."/>
            <person name="Goodwin S.B."/>
            <person name="Grigoriev I.V."/>
        </authorList>
    </citation>
    <scope>NUCLEOTIDE SEQUENCE [LARGE SCALE GENOMIC DNA]</scope>
    <source>
        <strain evidence="1 2">UAMH 10762</strain>
    </source>
</reference>
<protein>
    <recommendedName>
        <fullName evidence="3">Transcription factor domain-containing protein</fullName>
    </recommendedName>
</protein>
<dbReference type="HOGENOM" id="CLU_2978761_0_0_1"/>
<proteinExistence type="predicted"/>
<accession>M2ML59</accession>
<dbReference type="AlphaFoldDB" id="M2ML59"/>
<sequence length="58" mass="6390">MRVHQLYIACVAVLRLEALRQFPGYRATHAAPPSAATLALCWSELEAETAPGFPDLEH</sequence>
<dbReference type="GeneID" id="19108021"/>